<dbReference type="NCBIfam" id="NF047356">
    <property type="entry name" value="RNA_bind_RnpM"/>
    <property type="match status" value="1"/>
</dbReference>
<dbReference type="EMBL" id="JAGSND010000001">
    <property type="protein sequence ID" value="MBR0596761.1"/>
    <property type="molecule type" value="Genomic_DNA"/>
</dbReference>
<name>A0A8J7W058_9FIRM</name>
<dbReference type="InterPro" id="IPR037465">
    <property type="entry name" value="YlxR"/>
</dbReference>
<dbReference type="Pfam" id="PF04296">
    <property type="entry name" value="YlxR"/>
    <property type="match status" value="1"/>
</dbReference>
<organism evidence="2 3">
    <name type="scientific">Sinanaerobacter chloroacetimidivorans</name>
    <dbReference type="NCBI Taxonomy" id="2818044"/>
    <lineage>
        <taxon>Bacteria</taxon>
        <taxon>Bacillati</taxon>
        <taxon>Bacillota</taxon>
        <taxon>Clostridia</taxon>
        <taxon>Peptostreptococcales</taxon>
        <taxon>Anaerovoracaceae</taxon>
        <taxon>Sinanaerobacter</taxon>
    </lineage>
</organism>
<dbReference type="SUPFAM" id="SSF64376">
    <property type="entry name" value="YlxR-like"/>
    <property type="match status" value="1"/>
</dbReference>
<dbReference type="PANTHER" id="PTHR34215:SF1">
    <property type="entry name" value="YLXR DOMAIN-CONTAINING PROTEIN"/>
    <property type="match status" value="1"/>
</dbReference>
<dbReference type="InterPro" id="IPR007393">
    <property type="entry name" value="YlxR_dom"/>
</dbReference>
<dbReference type="Gene3D" id="3.30.1230.10">
    <property type="entry name" value="YlxR-like"/>
    <property type="match status" value="1"/>
</dbReference>
<keyword evidence="3" id="KW-1185">Reference proteome</keyword>
<sequence>MKAKKLPMRRCVGCMESKPKRELIRIVATEDGPKVDLTGKANGRGVYLCPDTECFIKARKKKAISRNLEIDITEEKLDELFKELKEHEKKD</sequence>
<evidence type="ECO:0000259" key="1">
    <source>
        <dbReference type="Pfam" id="PF04296"/>
    </source>
</evidence>
<dbReference type="AlphaFoldDB" id="A0A8J7W058"/>
<protein>
    <submittedName>
        <fullName evidence="2">YlxR family protein</fullName>
    </submittedName>
</protein>
<dbReference type="RefSeq" id="WP_227016881.1">
    <property type="nucleotide sequence ID" value="NZ_JAGSND010000001.1"/>
</dbReference>
<dbReference type="PANTHER" id="PTHR34215">
    <property type="entry name" value="BLL0784 PROTEIN"/>
    <property type="match status" value="1"/>
</dbReference>
<comment type="caution">
    <text evidence="2">The sequence shown here is derived from an EMBL/GenBank/DDBJ whole genome shotgun (WGS) entry which is preliminary data.</text>
</comment>
<feature type="domain" description="YlxR" evidence="1">
    <location>
        <begin position="9"/>
        <end position="80"/>
    </location>
</feature>
<dbReference type="InterPro" id="IPR035931">
    <property type="entry name" value="YlxR-like_sf"/>
</dbReference>
<dbReference type="Proteomes" id="UP000675664">
    <property type="component" value="Unassembled WGS sequence"/>
</dbReference>
<evidence type="ECO:0000313" key="3">
    <source>
        <dbReference type="Proteomes" id="UP000675664"/>
    </source>
</evidence>
<accession>A0A8J7W058</accession>
<reference evidence="2" key="2">
    <citation type="submission" date="2021-04" db="EMBL/GenBank/DDBJ databases">
        <authorList>
            <person name="Liu J."/>
        </authorList>
    </citation>
    <scope>NUCLEOTIDE SEQUENCE</scope>
    <source>
        <strain evidence="2">BAD-6</strain>
    </source>
</reference>
<gene>
    <name evidence="2" type="ORF">KCX82_02625</name>
</gene>
<dbReference type="CDD" id="cd00279">
    <property type="entry name" value="YlxR"/>
    <property type="match status" value="1"/>
</dbReference>
<reference evidence="2" key="1">
    <citation type="submission" date="2021-04" db="EMBL/GenBank/DDBJ databases">
        <title>Sinoanaerobacter chloroacetimidivorans sp. nov., an obligate anaerobic bacterium isolated from anaerobic sludge.</title>
        <authorList>
            <person name="Bao Y."/>
        </authorList>
    </citation>
    <scope>NUCLEOTIDE SEQUENCE</scope>
    <source>
        <strain evidence="2">BAD-6</strain>
    </source>
</reference>
<proteinExistence type="predicted"/>
<evidence type="ECO:0000313" key="2">
    <source>
        <dbReference type="EMBL" id="MBR0596761.1"/>
    </source>
</evidence>